<evidence type="ECO:0000313" key="1">
    <source>
        <dbReference type="EMBL" id="WJZ99227.1"/>
    </source>
</evidence>
<keyword evidence="2" id="KW-1185">Reference proteome</keyword>
<proteinExistence type="predicted"/>
<sequence length="193" mass="22230">MWRSWLALGCKVGSLPPTYLGLPLGAPHRSLTVWDGVEERMRKNLARWKSQDISKGGRITLIRSTLASMPIYYMSMLSMPRKVRLRLEHIQRDFLWGGGALEKKPHLVRWSLVCLEKSNGGLGVKCLSILNKALLCKWSWRFALTVFKDAWVKDVWCSNEGGGSWNPFFSRPFNDWELDEVCRFFLALNGKRV</sequence>
<dbReference type="EMBL" id="CP126659">
    <property type="protein sequence ID" value="WJZ99227.1"/>
    <property type="molecule type" value="Genomic_DNA"/>
</dbReference>
<name>A0ABY9CVE2_VITVI</name>
<dbReference type="PANTHER" id="PTHR33116:SF75">
    <property type="entry name" value="RIBONUCLEASE H PROTEIN"/>
    <property type="match status" value="1"/>
</dbReference>
<organism evidence="1 2">
    <name type="scientific">Vitis vinifera</name>
    <name type="common">Grape</name>
    <dbReference type="NCBI Taxonomy" id="29760"/>
    <lineage>
        <taxon>Eukaryota</taxon>
        <taxon>Viridiplantae</taxon>
        <taxon>Streptophyta</taxon>
        <taxon>Embryophyta</taxon>
        <taxon>Tracheophyta</taxon>
        <taxon>Spermatophyta</taxon>
        <taxon>Magnoliopsida</taxon>
        <taxon>eudicotyledons</taxon>
        <taxon>Gunneridae</taxon>
        <taxon>Pentapetalae</taxon>
        <taxon>rosids</taxon>
        <taxon>Vitales</taxon>
        <taxon>Vitaceae</taxon>
        <taxon>Viteae</taxon>
        <taxon>Vitis</taxon>
    </lineage>
</organism>
<reference evidence="1 2" key="1">
    <citation type="journal article" date="2023" name="Hortic Res">
        <title>The complete reference genome for grapevine (Vitis vinifera L.) genetics and breeding.</title>
        <authorList>
            <person name="Shi X."/>
            <person name="Cao S."/>
            <person name="Wang X."/>
            <person name="Huang S."/>
            <person name="Wang Y."/>
            <person name="Liu Z."/>
            <person name="Liu W."/>
            <person name="Leng X."/>
            <person name="Peng Y."/>
            <person name="Wang N."/>
            <person name="Wang Y."/>
            <person name="Ma Z."/>
            <person name="Xu X."/>
            <person name="Zhang F."/>
            <person name="Xue H."/>
            <person name="Zhong H."/>
            <person name="Wang Y."/>
            <person name="Zhang K."/>
            <person name="Velt A."/>
            <person name="Avia K."/>
            <person name="Holtgrawe D."/>
            <person name="Grimplet J."/>
            <person name="Matus J.T."/>
            <person name="Ware D."/>
            <person name="Wu X."/>
            <person name="Wang H."/>
            <person name="Liu C."/>
            <person name="Fang Y."/>
            <person name="Rustenholz C."/>
            <person name="Cheng Z."/>
            <person name="Xiao H."/>
            <person name="Zhou Y."/>
        </authorList>
    </citation>
    <scope>NUCLEOTIDE SEQUENCE [LARGE SCALE GENOMIC DNA]</scope>
    <source>
        <strain evidence="2">cv. Pinot noir / PN40024</strain>
        <tissue evidence="1">Leaf</tissue>
    </source>
</reference>
<protein>
    <submittedName>
        <fullName evidence="1">Uncharacterized protein</fullName>
    </submittedName>
</protein>
<dbReference type="PANTHER" id="PTHR33116">
    <property type="entry name" value="REVERSE TRANSCRIPTASE ZINC-BINDING DOMAIN-CONTAINING PROTEIN-RELATED-RELATED"/>
    <property type="match status" value="1"/>
</dbReference>
<evidence type="ECO:0000313" key="2">
    <source>
        <dbReference type="Proteomes" id="UP001227230"/>
    </source>
</evidence>
<gene>
    <name evidence="1" type="ORF">VitviT2T_017692</name>
</gene>
<dbReference type="Proteomes" id="UP001227230">
    <property type="component" value="Chromosome 12"/>
</dbReference>
<accession>A0ABY9CVE2</accession>